<feature type="region of interest" description="Disordered" evidence="2">
    <location>
        <begin position="271"/>
        <end position="290"/>
    </location>
</feature>
<dbReference type="InterPro" id="IPR058602">
    <property type="entry name" value="YAG7_dimerisation_dom"/>
</dbReference>
<protein>
    <recommendedName>
        <fullName evidence="3">YAG7-like dimerisation domain-containing protein</fullName>
    </recommendedName>
</protein>
<evidence type="ECO:0000259" key="3">
    <source>
        <dbReference type="Pfam" id="PF26434"/>
    </source>
</evidence>
<proteinExistence type="predicted"/>
<feature type="compositionally biased region" description="Low complexity" evidence="2">
    <location>
        <begin position="30"/>
        <end position="39"/>
    </location>
</feature>
<comment type="caution">
    <text evidence="4">The sequence shown here is derived from an EMBL/GenBank/DDBJ whole genome shotgun (WGS) entry which is preliminary data.</text>
</comment>
<dbReference type="Proteomes" id="UP000319160">
    <property type="component" value="Unassembled WGS sequence"/>
</dbReference>
<organism evidence="4 5">
    <name type="scientific">Xylaria flabelliformis</name>
    <dbReference type="NCBI Taxonomy" id="2512241"/>
    <lineage>
        <taxon>Eukaryota</taxon>
        <taxon>Fungi</taxon>
        <taxon>Dikarya</taxon>
        <taxon>Ascomycota</taxon>
        <taxon>Pezizomycotina</taxon>
        <taxon>Sordariomycetes</taxon>
        <taxon>Xylariomycetidae</taxon>
        <taxon>Xylariales</taxon>
        <taxon>Xylariaceae</taxon>
        <taxon>Xylaria</taxon>
    </lineage>
</organism>
<dbReference type="AlphaFoldDB" id="A0A553HRE7"/>
<evidence type="ECO:0000313" key="5">
    <source>
        <dbReference type="Proteomes" id="UP000319160"/>
    </source>
</evidence>
<sequence>MASPAVQNPPALAESKSAKKKKAKAERTESPAPSASPAPEKAVSISGADASDDGSESPYVRDLQKNIRNVNKKIANASKTDPIVDQHKGKTLDELVEAKIINADQRAQRLKKPQLEAQLAQYEEQLAQFKKIDEEYRSRAAADKTAIEKALTEKFEKEKADAISELTEKAAADAKKSLEDSLLALSQFLRLAAARRSEEADAGLDENMALEGVLLNVYSGDEHAVSTMLKLIEGSSETTRSVAGDELQTTYGQVKAAATAYVAPFAAVETSPDATETAPEPAATETDPTVAHAGLTEIDSTGATEPLTNGHIESAAQTGIPTNADVSDIAANAAAGADWDSNNNMASSITQEGWVEVPRDPAETETGLTATPAAASNVQSWADDQPENPPEVSHDLKYFIAKGRARFNATVLAAMTVKVAGEDGPVETTVVDIVAATMKVAVDEDAVVAVATVIGADRDLRSPRKFIAA</sequence>
<feature type="region of interest" description="Disordered" evidence="2">
    <location>
        <begin position="1"/>
        <end position="64"/>
    </location>
</feature>
<dbReference type="STRING" id="2512241.A0A553HRE7"/>
<dbReference type="Pfam" id="PF26434">
    <property type="entry name" value="YAG7_C"/>
    <property type="match status" value="1"/>
</dbReference>
<dbReference type="EMBL" id="VFLP01000055">
    <property type="protein sequence ID" value="TRX90500.1"/>
    <property type="molecule type" value="Genomic_DNA"/>
</dbReference>
<feature type="coiled-coil region" evidence="1">
    <location>
        <begin position="105"/>
        <end position="139"/>
    </location>
</feature>
<reference evidence="5" key="1">
    <citation type="submission" date="2019-06" db="EMBL/GenBank/DDBJ databases">
        <title>Draft genome sequence of the griseofulvin-producing fungus Xylaria cubensis strain G536.</title>
        <authorList>
            <person name="Mead M.E."/>
            <person name="Raja H.A."/>
            <person name="Steenwyk J.L."/>
            <person name="Knowles S.L."/>
            <person name="Oberlies N.H."/>
            <person name="Rokas A."/>
        </authorList>
    </citation>
    <scope>NUCLEOTIDE SEQUENCE [LARGE SCALE GENOMIC DNA]</scope>
    <source>
        <strain evidence="5">G536</strain>
    </source>
</reference>
<evidence type="ECO:0000256" key="1">
    <source>
        <dbReference type="SAM" id="Coils"/>
    </source>
</evidence>
<feature type="compositionally biased region" description="Low complexity" evidence="2">
    <location>
        <begin position="271"/>
        <end position="289"/>
    </location>
</feature>
<feature type="domain" description="YAG7-like dimerisation" evidence="3">
    <location>
        <begin position="175"/>
        <end position="259"/>
    </location>
</feature>
<evidence type="ECO:0000313" key="4">
    <source>
        <dbReference type="EMBL" id="TRX90500.1"/>
    </source>
</evidence>
<accession>A0A553HRE7</accession>
<name>A0A553HRE7_9PEZI</name>
<keyword evidence="5" id="KW-1185">Reference proteome</keyword>
<keyword evidence="1" id="KW-0175">Coiled coil</keyword>
<evidence type="ECO:0000256" key="2">
    <source>
        <dbReference type="SAM" id="MobiDB-lite"/>
    </source>
</evidence>
<gene>
    <name evidence="4" type="ORF">FHL15_008669</name>
</gene>
<dbReference type="OrthoDB" id="5399559at2759"/>